<evidence type="ECO:0000256" key="6">
    <source>
        <dbReference type="ARBA" id="ARBA00050776"/>
    </source>
</evidence>
<keyword evidence="4 8" id="KW-0808">Transferase</keyword>
<dbReference type="InterPro" id="IPR000192">
    <property type="entry name" value="Aminotrans_V_dom"/>
</dbReference>
<comment type="similarity">
    <text evidence="2 8">Belongs to the class-V pyridoxal-phosphate-dependent aminotransferase family. Csd subfamily.</text>
</comment>
<comment type="function">
    <text evidence="8">Catalyzes the removal of elemental sulfur and selenium atoms from L-cysteine, L-cystine, L-selenocysteine, and L-selenocystine to produce L-alanine.</text>
</comment>
<feature type="domain" description="Aminotransferase class V" evidence="9">
    <location>
        <begin position="27"/>
        <end position="404"/>
    </location>
</feature>
<dbReference type="RefSeq" id="WP_248146323.1">
    <property type="nucleotide sequence ID" value="NZ_BAAAOF010000002.1"/>
</dbReference>
<sequence>MSSTPTTFDVRADFPILSQTVHGTPLVYLDSGATSQKPQVVLDAEIGFLTRANSAVHRGAHTLAGEATELFEDARTTVAGFLGAEQLVWTSGATFALNLVAYAIGNATLGRGSSRFALKPGDEIVVTETEHHANLIPWQELAARTGAVLRVIPVRDDGTLDLDAAAQVIGERTRVVAFTHVSNVLGIVNPIAELTALARAAGALTVLDACQSVPHLPFDFAALGVDLAAFSGHKMLGPYGVGGLLGRPDVLADLPPFLTGGSMVTTVTLEEANFLPAPQKFEAGTQPVSQAIGLAAAARYLDGLGMDAVHAHERALERRMLAGLREIEGVRILGDASGVERVGVASFDVEGVHAHDVGQFLDDRGVAVRVGHHCAKPLHTRFGLTASVRASTSVFTTDDEIDVFLDALAGVRPFFGVGA</sequence>
<accession>A0ABP5ARV7</accession>
<dbReference type="Gene3D" id="3.90.1150.10">
    <property type="entry name" value="Aspartate Aminotransferase, domain 1"/>
    <property type="match status" value="1"/>
</dbReference>
<gene>
    <name evidence="10" type="ORF">GCM10009775_11720</name>
</gene>
<dbReference type="InterPro" id="IPR015422">
    <property type="entry name" value="PyrdxlP-dep_Trfase_small"/>
</dbReference>
<evidence type="ECO:0000313" key="11">
    <source>
        <dbReference type="Proteomes" id="UP001501343"/>
    </source>
</evidence>
<keyword evidence="5 8" id="KW-0663">Pyridoxal phosphate</keyword>
<dbReference type="NCBIfam" id="TIGR01979">
    <property type="entry name" value="sufS"/>
    <property type="match status" value="1"/>
</dbReference>
<dbReference type="InterPro" id="IPR020578">
    <property type="entry name" value="Aminotrans_V_PyrdxlP_BS"/>
</dbReference>
<organism evidence="10 11">
    <name type="scientific">Microbacterium aoyamense</name>
    <dbReference type="NCBI Taxonomy" id="344166"/>
    <lineage>
        <taxon>Bacteria</taxon>
        <taxon>Bacillati</taxon>
        <taxon>Actinomycetota</taxon>
        <taxon>Actinomycetes</taxon>
        <taxon>Micrococcales</taxon>
        <taxon>Microbacteriaceae</taxon>
        <taxon>Microbacterium</taxon>
    </lineage>
</organism>
<dbReference type="InterPro" id="IPR015421">
    <property type="entry name" value="PyrdxlP-dep_Trfase_major"/>
</dbReference>
<dbReference type="PANTHER" id="PTHR43586">
    <property type="entry name" value="CYSTEINE DESULFURASE"/>
    <property type="match status" value="1"/>
</dbReference>
<protein>
    <recommendedName>
        <fullName evidence="3 8">Cysteine desulfurase</fullName>
        <ecNumber evidence="3 8">2.8.1.7</ecNumber>
    </recommendedName>
</protein>
<evidence type="ECO:0000256" key="1">
    <source>
        <dbReference type="ARBA" id="ARBA00001933"/>
    </source>
</evidence>
<dbReference type="InterPro" id="IPR015424">
    <property type="entry name" value="PyrdxlP-dep_Trfase"/>
</dbReference>
<evidence type="ECO:0000256" key="7">
    <source>
        <dbReference type="RuleBase" id="RU004504"/>
    </source>
</evidence>
<evidence type="ECO:0000313" key="10">
    <source>
        <dbReference type="EMBL" id="GAA1920860.1"/>
    </source>
</evidence>
<evidence type="ECO:0000256" key="4">
    <source>
        <dbReference type="ARBA" id="ARBA00022679"/>
    </source>
</evidence>
<dbReference type="InterPro" id="IPR010970">
    <property type="entry name" value="Cys_dSase_SufS"/>
</dbReference>
<reference evidence="11" key="1">
    <citation type="journal article" date="2019" name="Int. J. Syst. Evol. Microbiol.">
        <title>The Global Catalogue of Microorganisms (GCM) 10K type strain sequencing project: providing services to taxonomists for standard genome sequencing and annotation.</title>
        <authorList>
            <consortium name="The Broad Institute Genomics Platform"/>
            <consortium name="The Broad Institute Genome Sequencing Center for Infectious Disease"/>
            <person name="Wu L."/>
            <person name="Ma J."/>
        </authorList>
    </citation>
    <scope>NUCLEOTIDE SEQUENCE [LARGE SCALE GENOMIC DNA]</scope>
    <source>
        <strain evidence="11">JCM 14900</strain>
    </source>
</reference>
<evidence type="ECO:0000259" key="9">
    <source>
        <dbReference type="Pfam" id="PF00266"/>
    </source>
</evidence>
<evidence type="ECO:0000256" key="5">
    <source>
        <dbReference type="ARBA" id="ARBA00022898"/>
    </source>
</evidence>
<dbReference type="EC" id="2.8.1.7" evidence="3 8"/>
<comment type="catalytic activity">
    <reaction evidence="6 8">
        <text>(sulfur carrier)-H + L-cysteine = (sulfur carrier)-SH + L-alanine</text>
        <dbReference type="Rhea" id="RHEA:43892"/>
        <dbReference type="Rhea" id="RHEA-COMP:14737"/>
        <dbReference type="Rhea" id="RHEA-COMP:14739"/>
        <dbReference type="ChEBI" id="CHEBI:29917"/>
        <dbReference type="ChEBI" id="CHEBI:35235"/>
        <dbReference type="ChEBI" id="CHEBI:57972"/>
        <dbReference type="ChEBI" id="CHEBI:64428"/>
        <dbReference type="EC" id="2.8.1.7"/>
    </reaction>
</comment>
<dbReference type="Gene3D" id="3.40.640.10">
    <property type="entry name" value="Type I PLP-dependent aspartate aminotransferase-like (Major domain)"/>
    <property type="match status" value="1"/>
</dbReference>
<comment type="cofactor">
    <cofactor evidence="1 7">
        <name>pyridoxal 5'-phosphate</name>
        <dbReference type="ChEBI" id="CHEBI:597326"/>
    </cofactor>
</comment>
<keyword evidence="11" id="KW-1185">Reference proteome</keyword>
<dbReference type="Pfam" id="PF00266">
    <property type="entry name" value="Aminotran_5"/>
    <property type="match status" value="1"/>
</dbReference>
<evidence type="ECO:0000256" key="2">
    <source>
        <dbReference type="ARBA" id="ARBA00010447"/>
    </source>
</evidence>
<evidence type="ECO:0000256" key="3">
    <source>
        <dbReference type="ARBA" id="ARBA00012239"/>
    </source>
</evidence>
<comment type="caution">
    <text evidence="10">The sequence shown here is derived from an EMBL/GenBank/DDBJ whole genome shotgun (WGS) entry which is preliminary data.</text>
</comment>
<dbReference type="SUPFAM" id="SSF53383">
    <property type="entry name" value="PLP-dependent transferases"/>
    <property type="match status" value="1"/>
</dbReference>
<proteinExistence type="inferred from homology"/>
<name>A0ABP5ARV7_9MICO</name>
<evidence type="ECO:0000256" key="8">
    <source>
        <dbReference type="RuleBase" id="RU004506"/>
    </source>
</evidence>
<dbReference type="Proteomes" id="UP001501343">
    <property type="component" value="Unassembled WGS sequence"/>
</dbReference>
<dbReference type="PROSITE" id="PS00595">
    <property type="entry name" value="AA_TRANSFER_CLASS_5"/>
    <property type="match status" value="1"/>
</dbReference>
<dbReference type="EMBL" id="BAAAOF010000002">
    <property type="protein sequence ID" value="GAA1920860.1"/>
    <property type="molecule type" value="Genomic_DNA"/>
</dbReference>
<dbReference type="CDD" id="cd06453">
    <property type="entry name" value="SufS_like"/>
    <property type="match status" value="1"/>
</dbReference>
<dbReference type="PANTHER" id="PTHR43586:SF8">
    <property type="entry name" value="CYSTEINE DESULFURASE 1, CHLOROPLASTIC"/>
    <property type="match status" value="1"/>
</dbReference>